<dbReference type="Gene3D" id="1.25.10.10">
    <property type="entry name" value="Leucine-rich Repeat Variant"/>
    <property type="match status" value="2"/>
</dbReference>
<gene>
    <name evidence="3" type="ORF">VNI00_007123</name>
</gene>
<evidence type="ECO:0000313" key="3">
    <source>
        <dbReference type="EMBL" id="KAK7046120.1"/>
    </source>
</evidence>
<dbReference type="InterPro" id="IPR001245">
    <property type="entry name" value="Ser-Thr/Tyr_kinase_cat_dom"/>
</dbReference>
<dbReference type="GO" id="GO:0004674">
    <property type="term" value="F:protein serine/threonine kinase activity"/>
    <property type="evidence" value="ECO:0007669"/>
    <property type="project" value="TreeGrafter"/>
</dbReference>
<reference evidence="3 4" key="1">
    <citation type="submission" date="2024-01" db="EMBL/GenBank/DDBJ databases">
        <title>A draft genome for a cacao thread blight-causing isolate of Paramarasmius palmivorus.</title>
        <authorList>
            <person name="Baruah I.K."/>
            <person name="Bukari Y."/>
            <person name="Amoako-Attah I."/>
            <person name="Meinhardt L.W."/>
            <person name="Bailey B.A."/>
            <person name="Cohen S.P."/>
        </authorList>
    </citation>
    <scope>NUCLEOTIDE SEQUENCE [LARGE SCALE GENOMIC DNA]</scope>
    <source>
        <strain evidence="3 4">GH-12</strain>
    </source>
</reference>
<evidence type="ECO:0000313" key="4">
    <source>
        <dbReference type="Proteomes" id="UP001383192"/>
    </source>
</evidence>
<dbReference type="InterPro" id="IPR016024">
    <property type="entry name" value="ARM-type_fold"/>
</dbReference>
<dbReference type="Gene3D" id="1.10.510.10">
    <property type="entry name" value="Transferase(Phosphotransferase) domain 1"/>
    <property type="match status" value="1"/>
</dbReference>
<dbReference type="AlphaFoldDB" id="A0AAW0D0U0"/>
<feature type="compositionally biased region" description="Low complexity" evidence="1">
    <location>
        <begin position="348"/>
        <end position="374"/>
    </location>
</feature>
<feature type="region of interest" description="Disordered" evidence="1">
    <location>
        <begin position="339"/>
        <end position="391"/>
    </location>
</feature>
<proteinExistence type="predicted"/>
<dbReference type="SUPFAM" id="SSF56112">
    <property type="entry name" value="Protein kinase-like (PK-like)"/>
    <property type="match status" value="1"/>
</dbReference>
<feature type="domain" description="Protein kinase" evidence="2">
    <location>
        <begin position="1"/>
        <end position="295"/>
    </location>
</feature>
<dbReference type="Proteomes" id="UP001383192">
    <property type="component" value="Unassembled WGS sequence"/>
</dbReference>
<keyword evidence="4" id="KW-1185">Reference proteome</keyword>
<dbReference type="InterPro" id="IPR051681">
    <property type="entry name" value="Ser/Thr_Kinases-Pseudokinases"/>
</dbReference>
<feature type="compositionally biased region" description="Polar residues" evidence="1">
    <location>
        <begin position="473"/>
        <end position="483"/>
    </location>
</feature>
<name>A0AAW0D0U0_9AGAR</name>
<dbReference type="InterPro" id="IPR011009">
    <property type="entry name" value="Kinase-like_dom_sf"/>
</dbReference>
<sequence>MALNDAQSQPEILLPLDIAPDAILLDPQPHPAFQRHRHLSTGIWNERRVIVKRLVTQSQSEKIARRAAQWHDLQHTNILDVYGISPQDEKPQYIILPLQENGNITQWTANHPDMDIRPLAMQLQVLDVAVGMQYLHAHGIIHGGLKPTNILIGPNGHACVADYDMLQVQPSQSLDAHRYYSPEAWKGTTSKPSDVFAFAMCALEASSTDTFETTALIVCQVFTFTLPWGVLTEDRIYRLVTQEDARPDRPDDPEVAVKGLDDKIWGIIEESWHREARLRPSFDIIVGMWREHSVHEDSYSHSTQKLMENTFDDRRTTASPFGGSRYRLVTRNSIRSYTTGPPAYREFSVPAGSESSSVSSSAGTSSSRSSRSPSNSPPTPRTPPQNAMSLKQMPTKYPTLPLIPSRWSLPAEIPSPGRQLSADSVAYHNLTRSQSAQTVPLPNRSPADMNIPPAISSAVSTRSDSLRWHRPQRSQSASASIGSPYNPRLFSPKTLETIMDNATLDDGDRSFTGSRSTIGEARLSAILVIQALQSEVREGQKKESVDKYLLKMYEIAIESDQEAFKLVNAGAIPTLIHLLKTRAAEGYGVDLVLIILGTLAHDSISANTIFRTGTAATLVEICSMAPNEEVETLAVWCLSRICRTAEVANGLIKLNLPSVLLRTQSRDSLGILPSMSMFCLGTLVQSDGLADYMGSMGLITVIATHLRRSSEVPSPIPENVSAGLYAVARISRSIKLAKALAKAGCIEMITHHLKTSMNPEVLSWSARAVGCLMRPNSSDMSKILLQADVAKGLARLPTVLPPEVLYPLGSFGFAIQRFSCAEWGGSTRKALVDAGVVDSLLAALRVASNEYCVDVHVQLALAISLLGDVGGSAIRKEIVSAGGIDILKSLSVGATGNPDVSKACNMAITSITGNLFSRNAGMFCES</sequence>
<dbReference type="PROSITE" id="PS50011">
    <property type="entry name" value="PROTEIN_KINASE_DOM"/>
    <property type="match status" value="1"/>
</dbReference>
<protein>
    <recommendedName>
        <fullName evidence="2">Protein kinase domain-containing protein</fullName>
    </recommendedName>
</protein>
<evidence type="ECO:0000259" key="2">
    <source>
        <dbReference type="PROSITE" id="PS50011"/>
    </source>
</evidence>
<comment type="caution">
    <text evidence="3">The sequence shown here is derived from an EMBL/GenBank/DDBJ whole genome shotgun (WGS) entry which is preliminary data.</text>
</comment>
<organism evidence="3 4">
    <name type="scientific">Paramarasmius palmivorus</name>
    <dbReference type="NCBI Taxonomy" id="297713"/>
    <lineage>
        <taxon>Eukaryota</taxon>
        <taxon>Fungi</taxon>
        <taxon>Dikarya</taxon>
        <taxon>Basidiomycota</taxon>
        <taxon>Agaricomycotina</taxon>
        <taxon>Agaricomycetes</taxon>
        <taxon>Agaricomycetidae</taxon>
        <taxon>Agaricales</taxon>
        <taxon>Marasmiineae</taxon>
        <taxon>Marasmiaceae</taxon>
        <taxon>Paramarasmius</taxon>
    </lineage>
</organism>
<feature type="region of interest" description="Disordered" evidence="1">
    <location>
        <begin position="460"/>
        <end position="483"/>
    </location>
</feature>
<dbReference type="Pfam" id="PF07714">
    <property type="entry name" value="PK_Tyr_Ser-Thr"/>
    <property type="match status" value="1"/>
</dbReference>
<dbReference type="PANTHER" id="PTHR44329">
    <property type="entry name" value="SERINE/THREONINE-PROTEIN KINASE TNNI3K-RELATED"/>
    <property type="match status" value="1"/>
</dbReference>
<evidence type="ECO:0000256" key="1">
    <source>
        <dbReference type="SAM" id="MobiDB-lite"/>
    </source>
</evidence>
<dbReference type="GO" id="GO:0005524">
    <property type="term" value="F:ATP binding"/>
    <property type="evidence" value="ECO:0007669"/>
    <property type="project" value="InterPro"/>
</dbReference>
<dbReference type="InterPro" id="IPR011989">
    <property type="entry name" value="ARM-like"/>
</dbReference>
<dbReference type="InterPro" id="IPR000719">
    <property type="entry name" value="Prot_kinase_dom"/>
</dbReference>
<dbReference type="SUPFAM" id="SSF48371">
    <property type="entry name" value="ARM repeat"/>
    <property type="match status" value="1"/>
</dbReference>
<dbReference type="EMBL" id="JAYKXP010000022">
    <property type="protein sequence ID" value="KAK7046120.1"/>
    <property type="molecule type" value="Genomic_DNA"/>
</dbReference>
<accession>A0AAW0D0U0</accession>